<dbReference type="AlphaFoldDB" id="A0A410DPN4"/>
<organism evidence="3 4">
    <name type="scientific">Clostridium manihotivorum</name>
    <dbReference type="NCBI Taxonomy" id="2320868"/>
    <lineage>
        <taxon>Bacteria</taxon>
        <taxon>Bacillati</taxon>
        <taxon>Bacillota</taxon>
        <taxon>Clostridia</taxon>
        <taxon>Eubacteriales</taxon>
        <taxon>Clostridiaceae</taxon>
        <taxon>Clostridium</taxon>
    </lineage>
</organism>
<sequence length="75" mass="9040">MKVNPDDRRDNVDKIQQHINDTLENIHLANDMIEITDDEKTKQDLKEKNDRREEALDSFRKEIRDEALDKEKGYR</sequence>
<evidence type="ECO:0000256" key="1">
    <source>
        <dbReference type="HAMAP-Rule" id="MF_01506"/>
    </source>
</evidence>
<dbReference type="EMBL" id="CP025746">
    <property type="protein sequence ID" value="QAA31017.1"/>
    <property type="molecule type" value="Genomic_DNA"/>
</dbReference>
<reference evidence="3 4" key="1">
    <citation type="submission" date="2018-01" db="EMBL/GenBank/DDBJ databases">
        <title>Genome Sequencing and Assembly of Anaerobacter polyendosporus strain CT4.</title>
        <authorList>
            <person name="Tachaapaikoon C."/>
            <person name="Sutheeworapong S."/>
            <person name="Jenjaroenpun P."/>
            <person name="Wongsurawat T."/>
            <person name="Nookeaw I."/>
            <person name="Cheawchanlertfa P."/>
            <person name="Kosugi A."/>
            <person name="Cheevadhanarak S."/>
            <person name="Ratanakhanokchai K."/>
        </authorList>
    </citation>
    <scope>NUCLEOTIDE SEQUENCE [LARGE SCALE GENOMIC DNA]</scope>
    <source>
        <strain evidence="3 4">CT4</strain>
    </source>
</reference>
<dbReference type="NCBIfam" id="TIGR03090">
    <property type="entry name" value="SASP_tlp"/>
    <property type="match status" value="1"/>
</dbReference>
<accession>A0A410DPN4</accession>
<protein>
    <recommendedName>
        <fullName evidence="1">Protein Tlp homolog</fullName>
    </recommendedName>
</protein>
<evidence type="ECO:0000313" key="3">
    <source>
        <dbReference type="EMBL" id="QAA31017.1"/>
    </source>
</evidence>
<name>A0A410DPN4_9CLOT</name>
<dbReference type="KEGG" id="cmah:C1I91_04715"/>
<feature type="region of interest" description="Disordered" evidence="2">
    <location>
        <begin position="39"/>
        <end position="75"/>
    </location>
</feature>
<dbReference type="InterPro" id="IPR017524">
    <property type="entry name" value="SASP_thioredoxin-like"/>
</dbReference>
<comment type="similarity">
    <text evidence="1">Belongs to the Tlp family.</text>
</comment>
<gene>
    <name evidence="1" type="primary">tlp</name>
    <name evidence="3" type="ORF">C1I91_04715</name>
</gene>
<dbReference type="HAMAP" id="MF_01506">
    <property type="entry name" value="Tlp"/>
    <property type="match status" value="1"/>
</dbReference>
<proteinExistence type="inferred from homology"/>
<dbReference type="Pfam" id="PF19824">
    <property type="entry name" value="Tlp"/>
    <property type="match status" value="1"/>
</dbReference>
<evidence type="ECO:0000313" key="4">
    <source>
        <dbReference type="Proteomes" id="UP000286268"/>
    </source>
</evidence>
<dbReference type="Proteomes" id="UP000286268">
    <property type="component" value="Chromosome"/>
</dbReference>
<evidence type="ECO:0000256" key="2">
    <source>
        <dbReference type="SAM" id="MobiDB-lite"/>
    </source>
</evidence>
<keyword evidence="4" id="KW-1185">Reference proteome</keyword>
<dbReference type="RefSeq" id="WP_128211586.1">
    <property type="nucleotide sequence ID" value="NZ_CP025746.1"/>
</dbReference>
<dbReference type="OrthoDB" id="1799076at2"/>